<dbReference type="AlphaFoldDB" id="A0A523B957"/>
<evidence type="ECO:0000259" key="4">
    <source>
        <dbReference type="SMART" id="SM00154"/>
    </source>
</evidence>
<dbReference type="Proteomes" id="UP000315399">
    <property type="component" value="Unassembled WGS sequence"/>
</dbReference>
<gene>
    <name evidence="5" type="ORF">DSO08_05830</name>
</gene>
<dbReference type="InterPro" id="IPR000058">
    <property type="entry name" value="Znf_AN1"/>
</dbReference>
<evidence type="ECO:0000313" key="5">
    <source>
        <dbReference type="EMBL" id="TDA37457.1"/>
    </source>
</evidence>
<name>A0A523B957_9CREN</name>
<proteinExistence type="predicted"/>
<keyword evidence="2" id="KW-0863">Zinc-finger</keyword>
<keyword evidence="3" id="KW-0862">Zinc</keyword>
<dbReference type="SMART" id="SM00154">
    <property type="entry name" value="ZnF_AN1"/>
    <property type="match status" value="1"/>
</dbReference>
<dbReference type="EMBL" id="QNVH01000075">
    <property type="protein sequence ID" value="TDA37457.1"/>
    <property type="molecule type" value="Genomic_DNA"/>
</dbReference>
<dbReference type="Pfam" id="PF01428">
    <property type="entry name" value="zf-AN1"/>
    <property type="match status" value="1"/>
</dbReference>
<evidence type="ECO:0000313" key="6">
    <source>
        <dbReference type="Proteomes" id="UP000315399"/>
    </source>
</evidence>
<dbReference type="SUPFAM" id="SSF118310">
    <property type="entry name" value="AN1-like Zinc finger"/>
    <property type="match status" value="1"/>
</dbReference>
<protein>
    <recommendedName>
        <fullName evidence="4">AN1-type domain-containing protein</fullName>
    </recommendedName>
</protein>
<accession>A0A523B957</accession>
<comment type="caution">
    <text evidence="5">The sequence shown here is derived from an EMBL/GenBank/DDBJ whole genome shotgun (WGS) entry which is preliminary data.</text>
</comment>
<sequence length="41" mass="4799">MECDLCLQEGEVFRCPYCTKYFCSKHIQPETHNCEGVTLDQ</sequence>
<feature type="domain" description="AN1-type" evidence="4">
    <location>
        <begin position="3"/>
        <end position="39"/>
    </location>
</feature>
<organism evidence="5 6">
    <name type="scientific">Thermoproteota archaeon</name>
    <dbReference type="NCBI Taxonomy" id="2056631"/>
    <lineage>
        <taxon>Archaea</taxon>
        <taxon>Thermoproteota</taxon>
    </lineage>
</organism>
<reference evidence="5 6" key="1">
    <citation type="journal article" date="2019" name="Nat. Microbiol.">
        <title>Expanding anaerobic alkane metabolism in the domain of Archaea.</title>
        <authorList>
            <person name="Wang Y."/>
            <person name="Wegener G."/>
            <person name="Hou J."/>
            <person name="Wang F."/>
            <person name="Xiao X."/>
        </authorList>
    </citation>
    <scope>NUCLEOTIDE SEQUENCE [LARGE SCALE GENOMIC DNA]</scope>
    <source>
        <strain evidence="5">WYZ-LMO10</strain>
    </source>
</reference>
<dbReference type="InterPro" id="IPR035896">
    <property type="entry name" value="AN1-like_Znf"/>
</dbReference>
<evidence type="ECO:0000256" key="1">
    <source>
        <dbReference type="ARBA" id="ARBA00022723"/>
    </source>
</evidence>
<dbReference type="Gene3D" id="4.10.1110.10">
    <property type="entry name" value="AN1-like Zinc finger"/>
    <property type="match status" value="1"/>
</dbReference>
<keyword evidence="1" id="KW-0479">Metal-binding</keyword>
<evidence type="ECO:0000256" key="3">
    <source>
        <dbReference type="ARBA" id="ARBA00022833"/>
    </source>
</evidence>
<dbReference type="GO" id="GO:0008270">
    <property type="term" value="F:zinc ion binding"/>
    <property type="evidence" value="ECO:0007669"/>
    <property type="project" value="UniProtKB-KW"/>
</dbReference>
<evidence type="ECO:0000256" key="2">
    <source>
        <dbReference type="ARBA" id="ARBA00022771"/>
    </source>
</evidence>